<keyword evidence="1" id="KW-0175">Coiled coil</keyword>
<dbReference type="OrthoDB" id="5647528at2"/>
<dbReference type="PATRIC" id="fig|28087.4.peg.2126"/>
<dbReference type="RefSeq" id="WP_051544771.1">
    <property type="nucleotide sequence ID" value="NZ_CAAAJE010000028.1"/>
</dbReference>
<dbReference type="EMBL" id="LNYV01000033">
    <property type="protein sequence ID" value="KTD56252.1"/>
    <property type="molecule type" value="Genomic_DNA"/>
</dbReference>
<dbReference type="eggNOG" id="ENOG5031DYR">
    <property type="taxonomic scope" value="Bacteria"/>
</dbReference>
<reference evidence="3 4" key="1">
    <citation type="submission" date="2015-11" db="EMBL/GenBank/DDBJ databases">
        <title>Genomic analysis of 38 Legionella species identifies large and diverse effector repertoires.</title>
        <authorList>
            <person name="Burstein D."/>
            <person name="Amaro F."/>
            <person name="Zusman T."/>
            <person name="Lifshitz Z."/>
            <person name="Cohen O."/>
            <person name="Gilbert J.A."/>
            <person name="Pupko T."/>
            <person name="Shuman H.A."/>
            <person name="Segal G."/>
        </authorList>
    </citation>
    <scope>NUCLEOTIDE SEQUENCE [LARGE SCALE GENOMIC DNA]</scope>
    <source>
        <strain evidence="3 4">Mt.St.Helens-4</strain>
    </source>
</reference>
<name>A0A0W0YH66_9GAMM</name>
<dbReference type="Proteomes" id="UP000054621">
    <property type="component" value="Unassembled WGS sequence"/>
</dbReference>
<dbReference type="Pfam" id="PF18686">
    <property type="entry name" value="DUF5636"/>
    <property type="match status" value="1"/>
</dbReference>
<organism evidence="3 4">
    <name type="scientific">Legionella sainthelensi</name>
    <dbReference type="NCBI Taxonomy" id="28087"/>
    <lineage>
        <taxon>Bacteria</taxon>
        <taxon>Pseudomonadati</taxon>
        <taxon>Pseudomonadota</taxon>
        <taxon>Gammaproteobacteria</taxon>
        <taxon>Legionellales</taxon>
        <taxon>Legionellaceae</taxon>
        <taxon>Legionella</taxon>
    </lineage>
</organism>
<proteinExistence type="predicted"/>
<feature type="domain" description="DUF5636" evidence="2">
    <location>
        <begin position="33"/>
        <end position="221"/>
    </location>
</feature>
<dbReference type="STRING" id="28087.Lsai_1969"/>
<gene>
    <name evidence="3" type="ORF">Lsai_1969</name>
</gene>
<dbReference type="AlphaFoldDB" id="A0A0W0YH66"/>
<evidence type="ECO:0000256" key="1">
    <source>
        <dbReference type="SAM" id="Coils"/>
    </source>
</evidence>
<protein>
    <recommendedName>
        <fullName evidence="2">DUF5636 domain-containing protein</fullName>
    </recommendedName>
</protein>
<evidence type="ECO:0000313" key="4">
    <source>
        <dbReference type="Proteomes" id="UP000054621"/>
    </source>
</evidence>
<accession>A0A0W0YH66</accession>
<dbReference type="InterPro" id="IPR040708">
    <property type="entry name" value="DUF5636"/>
</dbReference>
<evidence type="ECO:0000259" key="2">
    <source>
        <dbReference type="Pfam" id="PF18686"/>
    </source>
</evidence>
<feature type="coiled-coil region" evidence="1">
    <location>
        <begin position="47"/>
        <end position="74"/>
    </location>
</feature>
<sequence>MTFEKTWQPNVQDVETLEKQIKNERVSGGLVDDSNFIKNCAKIGAFLMDEEAVLKQLIELNRKVSEELNKKNLNISDKGAVKVLRSFLEKELAEAGFATGFCQTKGSKGLSNKDFQWILSHGFLFKDSTLRGLTHGEFTHALQWVLIVWQQKATRFLLGANEKEANISDIYKTLGSPDARNMRSIWSLIVDEAQDESVKSRSPEWLSDYIHKNKESLEVLQQLLEKRFKKGQEEGIGHLEGKELRTDRYEVNQERPNILVPKSK</sequence>
<evidence type="ECO:0000313" key="3">
    <source>
        <dbReference type="EMBL" id="KTD56252.1"/>
    </source>
</evidence>
<comment type="caution">
    <text evidence="3">The sequence shown here is derived from an EMBL/GenBank/DDBJ whole genome shotgun (WGS) entry which is preliminary data.</text>
</comment>